<dbReference type="Gene3D" id="1.10.110.30">
    <property type="match status" value="1"/>
</dbReference>
<evidence type="ECO:0000256" key="1">
    <source>
        <dbReference type="ARBA" id="ARBA00001946"/>
    </source>
</evidence>
<keyword evidence="10 11" id="KW-0694">RNA-binding</keyword>
<dbReference type="PANTHER" id="PTHR46173">
    <property type="entry name" value="CCA TRNA NUCLEOTIDYLTRANSFERASE 1, MITOCHONDRIAL"/>
    <property type="match status" value="1"/>
</dbReference>
<comment type="catalytic activity">
    <reaction evidence="11">
        <text>a tRNA with a 3' CCA end + 2 CTP + ATP = a tRNA with a 3' CCACCA end + 3 diphosphate</text>
        <dbReference type="Rhea" id="RHEA:76235"/>
        <dbReference type="Rhea" id="RHEA-COMP:10468"/>
        <dbReference type="Rhea" id="RHEA-COMP:18655"/>
        <dbReference type="ChEBI" id="CHEBI:30616"/>
        <dbReference type="ChEBI" id="CHEBI:33019"/>
        <dbReference type="ChEBI" id="CHEBI:37563"/>
        <dbReference type="ChEBI" id="CHEBI:83071"/>
        <dbReference type="ChEBI" id="CHEBI:195187"/>
    </reaction>
</comment>
<evidence type="ECO:0000256" key="11">
    <source>
        <dbReference type="HAMAP-Rule" id="MF_01263"/>
    </source>
</evidence>
<dbReference type="GO" id="GO:0004810">
    <property type="term" value="F:CCA tRNA nucleotidyltransferase activity"/>
    <property type="evidence" value="ECO:0007669"/>
    <property type="project" value="UniProtKB-UniRule"/>
</dbReference>
<dbReference type="Gene3D" id="1.20.58.560">
    <property type="match status" value="1"/>
</dbReference>
<evidence type="ECO:0000256" key="4">
    <source>
        <dbReference type="ARBA" id="ARBA00022695"/>
    </source>
</evidence>
<feature type="binding site" evidence="11">
    <location>
        <position position="42"/>
    </location>
    <ligand>
        <name>Mg(2+)</name>
        <dbReference type="ChEBI" id="CHEBI:18420"/>
    </ligand>
</feature>
<reference evidence="16 18" key="2">
    <citation type="submission" date="2017-12" db="EMBL/GenBank/DDBJ databases">
        <title>Comparative Functional Genomics of Dry Heat Resistant strains isolated from the Viking Spacecraft.</title>
        <authorList>
            <person name="Seuylemezian A."/>
            <person name="Cooper K."/>
            <person name="Vaishampayan P."/>
        </authorList>
    </citation>
    <scope>NUCLEOTIDE SEQUENCE [LARGE SCALE GENOMIC DNA]</scope>
    <source>
        <strain evidence="16 18">ATCC 29669</strain>
    </source>
</reference>
<dbReference type="Gene3D" id="3.30.460.10">
    <property type="entry name" value="Beta Polymerase, domain 2"/>
    <property type="match status" value="1"/>
</dbReference>
<feature type="binding site" evidence="11">
    <location>
        <position position="160"/>
    </location>
    <ligand>
        <name>ATP</name>
        <dbReference type="ChEBI" id="CHEBI:30616"/>
    </ligand>
</feature>
<dbReference type="SUPFAM" id="SSF81301">
    <property type="entry name" value="Nucleotidyltransferase"/>
    <property type="match status" value="1"/>
</dbReference>
<feature type="binding site" evidence="11">
    <location>
        <position position="157"/>
    </location>
    <ligand>
        <name>CTP</name>
        <dbReference type="ChEBI" id="CHEBI:37563"/>
    </ligand>
</feature>
<evidence type="ECO:0000256" key="6">
    <source>
        <dbReference type="ARBA" id="ARBA00022741"/>
    </source>
</evidence>
<sequence length="399" mass="45658">MIQPFAKAKQLLLTIENAGYEAYFVGGSVRDFLLGRPIEDVDIATSATPEEIKTIFPRTADVGIEHGTVLVFFNGDSYEITTFRAEAEYRDFRRPSHVDYIRSLKEDLQRRDFTMNAIAMDRHGKLIDPFDGRSAINRKRIETVGNASERFSEDALRMMRAVRFVSQLSFTLAPATKEALHIYGHLLEKIATERKTAEFEKLIAGLNRQEAISLIIDSGLYRFLPGLSGCKKALEKMNEYDYSSLSGNELWCLLLYCCDISAEEIDPFLRKWKLPVKKIKEIEKIYRFLKFRLEQEWTSLAAYQAGIAVIISAERIWLTLKGVQDDSRLAQLRLEYERLPIKSRTDIKASGNDLIEWTGKPGGPWVKEIFTKIEAAIVAGDLHNDQENLREWVGKCSRN</sequence>
<feature type="domain" description="CCA-adding enzyme C-terminal" evidence="14">
    <location>
        <begin position="247"/>
        <end position="393"/>
    </location>
</feature>
<dbReference type="EC" id="2.7.7.72" evidence="11"/>
<dbReference type="InterPro" id="IPR023068">
    <property type="entry name" value="CCA-adding_enz_firmicutes"/>
</dbReference>
<evidence type="ECO:0000313" key="16">
    <source>
        <dbReference type="EMBL" id="PLS00671.1"/>
    </source>
</evidence>
<feature type="domain" description="Poly A polymerase head" evidence="12">
    <location>
        <begin position="22"/>
        <end position="141"/>
    </location>
</feature>
<comment type="cofactor">
    <cofactor evidence="1 11">
        <name>Mg(2+)</name>
        <dbReference type="ChEBI" id="CHEBI:18420"/>
    </cofactor>
</comment>
<evidence type="ECO:0000256" key="5">
    <source>
        <dbReference type="ARBA" id="ARBA00022723"/>
    </source>
</evidence>
<reference evidence="15 17" key="1">
    <citation type="submission" date="2017-11" db="EMBL/GenBank/DDBJ databases">
        <title>Comparitive Functional Genomics of Dry Heat Resistant strains isolated from the Viking Spacecraft.</title>
        <authorList>
            <person name="Seuylemezian A."/>
            <person name="Cooper K."/>
            <person name="Vaishampayan P."/>
        </authorList>
    </citation>
    <scope>NUCLEOTIDE SEQUENCE [LARGE SCALE GENOMIC DNA]</scope>
    <source>
        <strain evidence="15 17">M4.6</strain>
    </source>
</reference>
<feature type="binding site" evidence="11">
    <location>
        <position position="157"/>
    </location>
    <ligand>
        <name>ATP</name>
        <dbReference type="ChEBI" id="CHEBI:30616"/>
    </ligand>
</feature>
<evidence type="ECO:0000256" key="2">
    <source>
        <dbReference type="ARBA" id="ARBA00022679"/>
    </source>
</evidence>
<comment type="similarity">
    <text evidence="11">Belongs to the tRNA nucleotidyltransferase/poly(A) polymerase family. Bacterial CCA-adding enzyme type 3 subfamily.</text>
</comment>
<comment type="function">
    <text evidence="11">Catalyzes the addition and repair of the essential 3'-terminal CCA sequence in tRNAs without using a nucleic acid template. Adds these three nucleotides in the order of C, C, and A to the tRNA nucleotide-73, using CTP and ATP as substrates and producing inorganic pyrophosphate. tRNA 3'-terminal CCA addition is required both for tRNA processing and repair. Also involved in tRNA surveillance by mediating tandem CCA addition to generate a CCACCA at the 3' terminus of unstable tRNAs. While stable tRNAs receive only 3'-terminal CCA, unstable tRNAs are marked with CCACCA and rapidly degraded.</text>
</comment>
<dbReference type="SUPFAM" id="SSF81891">
    <property type="entry name" value="Poly A polymerase C-terminal region-like"/>
    <property type="match status" value="1"/>
</dbReference>
<dbReference type="InterPro" id="IPR032810">
    <property type="entry name" value="CCA-adding_enz_C"/>
</dbReference>
<gene>
    <name evidence="11" type="primary">cca</name>
    <name evidence="15" type="ORF">CU635_18175</name>
    <name evidence="16" type="ORF">CVD25_01525</name>
</gene>
<evidence type="ECO:0000256" key="3">
    <source>
        <dbReference type="ARBA" id="ARBA00022694"/>
    </source>
</evidence>
<dbReference type="AlphaFoldDB" id="A0A2N5GHZ1"/>
<evidence type="ECO:0000256" key="8">
    <source>
        <dbReference type="ARBA" id="ARBA00022840"/>
    </source>
</evidence>
<evidence type="ECO:0000259" key="14">
    <source>
        <dbReference type="Pfam" id="PF13735"/>
    </source>
</evidence>
<dbReference type="CDD" id="cd05398">
    <property type="entry name" value="NT_ClassII-CCAase"/>
    <property type="match status" value="1"/>
</dbReference>
<feature type="binding site" evidence="11">
    <location>
        <position position="154"/>
    </location>
    <ligand>
        <name>CTP</name>
        <dbReference type="ChEBI" id="CHEBI:37563"/>
    </ligand>
</feature>
<dbReference type="GO" id="GO:0042245">
    <property type="term" value="P:RNA repair"/>
    <property type="evidence" value="ECO:0007669"/>
    <property type="project" value="UniProtKB-KW"/>
</dbReference>
<feature type="binding site" evidence="11">
    <location>
        <position position="27"/>
    </location>
    <ligand>
        <name>ATP</name>
        <dbReference type="ChEBI" id="CHEBI:30616"/>
    </ligand>
</feature>
<dbReference type="GO" id="GO:0001680">
    <property type="term" value="P:tRNA 3'-terminal CCA addition"/>
    <property type="evidence" value="ECO:0007669"/>
    <property type="project" value="UniProtKB-UniRule"/>
</dbReference>
<keyword evidence="3 11" id="KW-0819">tRNA processing</keyword>
<organism evidence="15 17">
    <name type="scientific">Bacillus canaveralius</name>
    <dbReference type="NCBI Taxonomy" id="1403243"/>
    <lineage>
        <taxon>Bacteria</taxon>
        <taxon>Bacillati</taxon>
        <taxon>Bacillota</taxon>
        <taxon>Bacilli</taxon>
        <taxon>Bacillales</taxon>
        <taxon>Bacillaceae</taxon>
        <taxon>Bacillus</taxon>
    </lineage>
</organism>
<evidence type="ECO:0000256" key="9">
    <source>
        <dbReference type="ARBA" id="ARBA00022842"/>
    </source>
</evidence>
<feature type="binding site" evidence="11">
    <location>
        <position position="30"/>
    </location>
    <ligand>
        <name>ATP</name>
        <dbReference type="ChEBI" id="CHEBI:30616"/>
    </ligand>
</feature>
<protein>
    <recommendedName>
        <fullName evidence="11">CCA-adding enzyme</fullName>
        <ecNumber evidence="11">2.7.7.72</ecNumber>
    </recommendedName>
    <alternativeName>
        <fullName evidence="11">CCA tRNA nucleotidyltransferase</fullName>
    </alternativeName>
    <alternativeName>
        <fullName evidence="11">tRNA CCA-pyrophosphorylase</fullName>
    </alternativeName>
    <alternativeName>
        <fullName evidence="11">tRNA adenylyl-/cytidylyl- transferase</fullName>
    </alternativeName>
    <alternativeName>
        <fullName evidence="11">tRNA nucleotidyltransferase</fullName>
    </alternativeName>
    <alternativeName>
        <fullName evidence="11">tRNA-NT</fullName>
    </alternativeName>
</protein>
<feature type="binding site" evidence="11">
    <location>
        <position position="27"/>
    </location>
    <ligand>
        <name>CTP</name>
        <dbReference type="ChEBI" id="CHEBI:37563"/>
    </ligand>
</feature>
<dbReference type="PANTHER" id="PTHR46173:SF1">
    <property type="entry name" value="CCA TRNA NUCLEOTIDYLTRANSFERASE 1, MITOCHONDRIAL"/>
    <property type="match status" value="1"/>
</dbReference>
<keyword evidence="4 11" id="KW-0548">Nucleotidyltransferase</keyword>
<dbReference type="Pfam" id="PF12627">
    <property type="entry name" value="PolyA_pol_RNAbd"/>
    <property type="match status" value="1"/>
</dbReference>
<evidence type="ECO:0000256" key="7">
    <source>
        <dbReference type="ARBA" id="ARBA00022800"/>
    </source>
</evidence>
<keyword evidence="7 11" id="KW-0692">RNA repair</keyword>
<dbReference type="InterPro" id="IPR032828">
    <property type="entry name" value="PolyA_RNA-bd"/>
</dbReference>
<dbReference type="Pfam" id="PF13735">
    <property type="entry name" value="tRNA_NucTran2_2"/>
    <property type="match status" value="1"/>
</dbReference>
<keyword evidence="6 11" id="KW-0547">Nucleotide-binding</keyword>
<feature type="binding site" evidence="11">
    <location>
        <position position="111"/>
    </location>
    <ligand>
        <name>ATP</name>
        <dbReference type="ChEBI" id="CHEBI:30616"/>
    </ligand>
</feature>
<name>A0A2N5GHZ1_9BACI</name>
<accession>A0A2N5GHZ1</accession>
<keyword evidence="5 11" id="KW-0479">Metal-binding</keyword>
<dbReference type="EMBL" id="PGVD01000006">
    <property type="protein sequence ID" value="PLS00671.1"/>
    <property type="molecule type" value="Genomic_DNA"/>
</dbReference>
<dbReference type="HAMAP" id="MF_01263">
    <property type="entry name" value="CCA_bact_type3"/>
    <property type="match status" value="1"/>
</dbReference>
<dbReference type="InterPro" id="IPR043519">
    <property type="entry name" value="NT_sf"/>
</dbReference>
<dbReference type="Proteomes" id="UP000234951">
    <property type="component" value="Unassembled WGS sequence"/>
</dbReference>
<dbReference type="InterPro" id="IPR050264">
    <property type="entry name" value="Bact_CCA-adding_enz_type3_sf"/>
</dbReference>
<dbReference type="OrthoDB" id="9805698at2"/>
<dbReference type="GO" id="GO:0000287">
    <property type="term" value="F:magnesium ion binding"/>
    <property type="evidence" value="ECO:0007669"/>
    <property type="project" value="UniProtKB-UniRule"/>
</dbReference>
<comment type="catalytic activity">
    <reaction evidence="11">
        <text>a tRNA precursor + 2 CTP + ATP = a tRNA with a 3' CCA end + 3 diphosphate</text>
        <dbReference type="Rhea" id="RHEA:14433"/>
        <dbReference type="Rhea" id="RHEA-COMP:10465"/>
        <dbReference type="Rhea" id="RHEA-COMP:10468"/>
        <dbReference type="ChEBI" id="CHEBI:30616"/>
        <dbReference type="ChEBI" id="CHEBI:33019"/>
        <dbReference type="ChEBI" id="CHEBI:37563"/>
        <dbReference type="ChEBI" id="CHEBI:74896"/>
        <dbReference type="ChEBI" id="CHEBI:83071"/>
        <dbReference type="EC" id="2.7.7.72"/>
    </reaction>
</comment>
<dbReference type="InterPro" id="IPR002646">
    <property type="entry name" value="PolA_pol_head_dom"/>
</dbReference>
<comment type="subunit">
    <text evidence="11">Homodimer.</text>
</comment>
<evidence type="ECO:0000259" key="12">
    <source>
        <dbReference type="Pfam" id="PF01743"/>
    </source>
</evidence>
<dbReference type="Gene3D" id="1.10.246.80">
    <property type="match status" value="1"/>
</dbReference>
<feature type="binding site" evidence="11">
    <location>
        <position position="40"/>
    </location>
    <ligand>
        <name>Mg(2+)</name>
        <dbReference type="ChEBI" id="CHEBI:18420"/>
    </ligand>
</feature>
<proteinExistence type="inferred from homology"/>
<dbReference type="Pfam" id="PF01743">
    <property type="entry name" value="PolyA_pol"/>
    <property type="match status" value="1"/>
</dbReference>
<keyword evidence="8 11" id="KW-0067">ATP-binding</keyword>
<evidence type="ECO:0000313" key="17">
    <source>
        <dbReference type="Proteomes" id="UP000234951"/>
    </source>
</evidence>
<dbReference type="RefSeq" id="WP_101578793.1">
    <property type="nucleotide sequence ID" value="NZ_PGVA01000051.1"/>
</dbReference>
<feature type="binding site" evidence="11">
    <location>
        <position position="163"/>
    </location>
    <ligand>
        <name>ATP</name>
        <dbReference type="ChEBI" id="CHEBI:30616"/>
    </ligand>
</feature>
<dbReference type="Proteomes" id="UP000235114">
    <property type="component" value="Unassembled WGS sequence"/>
</dbReference>
<feature type="binding site" evidence="11">
    <location>
        <position position="163"/>
    </location>
    <ligand>
        <name>CTP</name>
        <dbReference type="ChEBI" id="CHEBI:37563"/>
    </ligand>
</feature>
<feature type="domain" description="tRNA nucleotidyltransferase/poly(A) polymerase RNA and SrmB- binding" evidence="13">
    <location>
        <begin position="170"/>
        <end position="227"/>
    </location>
</feature>
<dbReference type="NCBIfam" id="NF009814">
    <property type="entry name" value="PRK13299.1"/>
    <property type="match status" value="1"/>
</dbReference>
<feature type="binding site" evidence="11">
    <location>
        <position position="30"/>
    </location>
    <ligand>
        <name>CTP</name>
        <dbReference type="ChEBI" id="CHEBI:37563"/>
    </ligand>
</feature>
<dbReference type="GO" id="GO:0005524">
    <property type="term" value="F:ATP binding"/>
    <property type="evidence" value="ECO:0007669"/>
    <property type="project" value="UniProtKB-UniRule"/>
</dbReference>
<evidence type="ECO:0000259" key="13">
    <source>
        <dbReference type="Pfam" id="PF12627"/>
    </source>
</evidence>
<comment type="caution">
    <text evidence="15">The sequence shown here is derived from an EMBL/GenBank/DDBJ whole genome shotgun (WGS) entry which is preliminary data.</text>
</comment>
<keyword evidence="9 11" id="KW-0460">Magnesium</keyword>
<comment type="miscellaneous">
    <text evidence="11">A single active site specifically recognizes both ATP and CTP and is responsible for their addition.</text>
</comment>
<evidence type="ECO:0000256" key="10">
    <source>
        <dbReference type="ARBA" id="ARBA00022884"/>
    </source>
</evidence>
<dbReference type="EMBL" id="PGVA01000051">
    <property type="protein sequence ID" value="PLR80464.1"/>
    <property type="molecule type" value="Genomic_DNA"/>
</dbReference>
<feature type="binding site" evidence="11">
    <location>
        <position position="154"/>
    </location>
    <ligand>
        <name>ATP</name>
        <dbReference type="ChEBI" id="CHEBI:30616"/>
    </ligand>
</feature>
<feature type="binding site" evidence="11">
    <location>
        <position position="160"/>
    </location>
    <ligand>
        <name>CTP</name>
        <dbReference type="ChEBI" id="CHEBI:37563"/>
    </ligand>
</feature>
<feature type="binding site" evidence="11">
    <location>
        <position position="111"/>
    </location>
    <ligand>
        <name>CTP</name>
        <dbReference type="ChEBI" id="CHEBI:37563"/>
    </ligand>
</feature>
<keyword evidence="18" id="KW-1185">Reference proteome</keyword>
<evidence type="ECO:0000313" key="18">
    <source>
        <dbReference type="Proteomes" id="UP000235114"/>
    </source>
</evidence>
<evidence type="ECO:0000313" key="15">
    <source>
        <dbReference type="EMBL" id="PLR80464.1"/>
    </source>
</evidence>
<dbReference type="GO" id="GO:0000049">
    <property type="term" value="F:tRNA binding"/>
    <property type="evidence" value="ECO:0007669"/>
    <property type="project" value="UniProtKB-UniRule"/>
</dbReference>
<keyword evidence="2 11" id="KW-0808">Transferase</keyword>